<keyword evidence="3" id="KW-0808">Transferase</keyword>
<evidence type="ECO:0000256" key="6">
    <source>
        <dbReference type="ARBA" id="ARBA00022786"/>
    </source>
</evidence>
<dbReference type="EMBL" id="JACEIK010000194">
    <property type="protein sequence ID" value="MCD7452058.1"/>
    <property type="molecule type" value="Genomic_DNA"/>
</dbReference>
<evidence type="ECO:0000313" key="11">
    <source>
        <dbReference type="EMBL" id="MCD7452058.1"/>
    </source>
</evidence>
<sequence>MERSRPNADDSTFNGVLNSTPDQIPRDRSSTEIRDGSIQELRHSYFASVEGINRCSHGEFCLFCPEIWSWMLSSPLGYTNALISANTSSGERTTYLLNPYTQTTTPVKLFHFTKANETQVYMQDLNDRSRAYDQALFGLYENMSLDFARFEASDPYLNISLHKYDAANSTCPDYKEHCCICLEEYFDREELAKIDCGHLYHIGCIKEWNKFENTCPLCKRRANEAEVYMQDRNDQSRAYDQAVFGLYENMSLDFAFDARDPSLNINLHKCEAANSTYPDYKEH</sequence>
<proteinExistence type="predicted"/>
<keyword evidence="5 8" id="KW-0863">Zinc-finger</keyword>
<evidence type="ECO:0000256" key="4">
    <source>
        <dbReference type="ARBA" id="ARBA00022723"/>
    </source>
</evidence>
<feature type="domain" description="RING-type" evidence="10">
    <location>
        <begin position="178"/>
        <end position="219"/>
    </location>
</feature>
<accession>A0ABS8RZ17</accession>
<evidence type="ECO:0000256" key="3">
    <source>
        <dbReference type="ARBA" id="ARBA00022679"/>
    </source>
</evidence>
<keyword evidence="4" id="KW-0479">Metal-binding</keyword>
<dbReference type="Gene3D" id="3.30.40.10">
    <property type="entry name" value="Zinc/RING finger domain, C3HC4 (zinc finger)"/>
    <property type="match status" value="1"/>
</dbReference>
<evidence type="ECO:0000259" key="10">
    <source>
        <dbReference type="PROSITE" id="PS50089"/>
    </source>
</evidence>
<dbReference type="PROSITE" id="PS50089">
    <property type="entry name" value="ZF_RING_2"/>
    <property type="match status" value="1"/>
</dbReference>
<name>A0ABS8RZ17_DATST</name>
<keyword evidence="7" id="KW-0862">Zinc</keyword>
<dbReference type="InterPro" id="IPR001841">
    <property type="entry name" value="Znf_RING"/>
</dbReference>
<evidence type="ECO:0000256" key="1">
    <source>
        <dbReference type="ARBA" id="ARBA00000900"/>
    </source>
</evidence>
<dbReference type="PANTHER" id="PTHR22937">
    <property type="entry name" value="E3 UBIQUITIN-PROTEIN LIGASE RNF165"/>
    <property type="match status" value="1"/>
</dbReference>
<evidence type="ECO:0000256" key="9">
    <source>
        <dbReference type="SAM" id="MobiDB-lite"/>
    </source>
</evidence>
<evidence type="ECO:0000256" key="2">
    <source>
        <dbReference type="ARBA" id="ARBA00012483"/>
    </source>
</evidence>
<comment type="caution">
    <text evidence="11">The sequence shown here is derived from an EMBL/GenBank/DDBJ whole genome shotgun (WGS) entry which is preliminary data.</text>
</comment>
<keyword evidence="6" id="KW-0833">Ubl conjugation pathway</keyword>
<evidence type="ECO:0000256" key="5">
    <source>
        <dbReference type="ARBA" id="ARBA00022771"/>
    </source>
</evidence>
<dbReference type="Proteomes" id="UP000823775">
    <property type="component" value="Unassembled WGS sequence"/>
</dbReference>
<evidence type="ECO:0000313" key="12">
    <source>
        <dbReference type="Proteomes" id="UP000823775"/>
    </source>
</evidence>
<dbReference type="SUPFAM" id="SSF57850">
    <property type="entry name" value="RING/U-box"/>
    <property type="match status" value="1"/>
</dbReference>
<evidence type="ECO:0000256" key="8">
    <source>
        <dbReference type="PROSITE-ProRule" id="PRU00175"/>
    </source>
</evidence>
<gene>
    <name evidence="11" type="primary">RNF24_1</name>
    <name evidence="11" type="ORF">HAX54_014898</name>
</gene>
<organism evidence="11 12">
    <name type="scientific">Datura stramonium</name>
    <name type="common">Jimsonweed</name>
    <name type="synonym">Common thornapple</name>
    <dbReference type="NCBI Taxonomy" id="4076"/>
    <lineage>
        <taxon>Eukaryota</taxon>
        <taxon>Viridiplantae</taxon>
        <taxon>Streptophyta</taxon>
        <taxon>Embryophyta</taxon>
        <taxon>Tracheophyta</taxon>
        <taxon>Spermatophyta</taxon>
        <taxon>Magnoliopsida</taxon>
        <taxon>eudicotyledons</taxon>
        <taxon>Gunneridae</taxon>
        <taxon>Pentapetalae</taxon>
        <taxon>asterids</taxon>
        <taxon>lamiids</taxon>
        <taxon>Solanales</taxon>
        <taxon>Solanaceae</taxon>
        <taxon>Solanoideae</taxon>
        <taxon>Datureae</taxon>
        <taxon>Datura</taxon>
    </lineage>
</organism>
<dbReference type="InterPro" id="IPR045191">
    <property type="entry name" value="MBR1/2-like"/>
</dbReference>
<dbReference type="EC" id="2.3.2.27" evidence="2"/>
<reference evidence="11 12" key="1">
    <citation type="journal article" date="2021" name="BMC Genomics">
        <title>Datura genome reveals duplications of psychoactive alkaloid biosynthetic genes and high mutation rate following tissue culture.</title>
        <authorList>
            <person name="Rajewski A."/>
            <person name="Carter-House D."/>
            <person name="Stajich J."/>
            <person name="Litt A."/>
        </authorList>
    </citation>
    <scope>NUCLEOTIDE SEQUENCE [LARGE SCALE GENOMIC DNA]</scope>
    <source>
        <strain evidence="11">AR-01</strain>
    </source>
</reference>
<dbReference type="Pfam" id="PF13639">
    <property type="entry name" value="zf-RING_2"/>
    <property type="match status" value="1"/>
</dbReference>
<keyword evidence="12" id="KW-1185">Reference proteome</keyword>
<comment type="catalytic activity">
    <reaction evidence="1">
        <text>S-ubiquitinyl-[E2 ubiquitin-conjugating enzyme]-L-cysteine + [acceptor protein]-L-lysine = [E2 ubiquitin-conjugating enzyme]-L-cysteine + N(6)-ubiquitinyl-[acceptor protein]-L-lysine.</text>
        <dbReference type="EC" id="2.3.2.27"/>
    </reaction>
</comment>
<dbReference type="SMART" id="SM00184">
    <property type="entry name" value="RING"/>
    <property type="match status" value="1"/>
</dbReference>
<evidence type="ECO:0000256" key="7">
    <source>
        <dbReference type="ARBA" id="ARBA00022833"/>
    </source>
</evidence>
<protein>
    <recommendedName>
        <fullName evidence="2">RING-type E3 ubiquitin transferase</fullName>
        <ecNumber evidence="2">2.3.2.27</ecNumber>
    </recommendedName>
</protein>
<feature type="compositionally biased region" description="Polar residues" evidence="9">
    <location>
        <begin position="9"/>
        <end position="22"/>
    </location>
</feature>
<feature type="region of interest" description="Disordered" evidence="9">
    <location>
        <begin position="1"/>
        <end position="32"/>
    </location>
</feature>
<dbReference type="PANTHER" id="PTHR22937:SF163">
    <property type="entry name" value="RING-TYPE E3 UBIQUITIN TRANSFERASE"/>
    <property type="match status" value="1"/>
</dbReference>
<dbReference type="InterPro" id="IPR013083">
    <property type="entry name" value="Znf_RING/FYVE/PHD"/>
</dbReference>